<evidence type="ECO:0000256" key="2">
    <source>
        <dbReference type="SAM" id="MobiDB-lite"/>
    </source>
</evidence>
<reference evidence="4 5" key="1">
    <citation type="submission" date="2017-02" db="UniProtKB">
        <authorList>
            <consortium name="WormBaseParasite"/>
        </authorList>
    </citation>
    <scope>IDENTIFICATION</scope>
</reference>
<accession>A0A0N5CEN3</accession>
<sequence>MSSTTTNNNSRSSRTSSTSGSNHELDDLVAEVAKIRRQLKRMQKDFLAAEKLAKSTKPQCLKKVLSENKDITNVLTNTRIIRSILASSSPLSMSSLAGLLVYVQPMISSSYIESQDVAITFLRLIKDSYWEEILKICGTPVDNFMEVIEQNRIKNAQKAKDLLVNIAMNATGARISSTTNACIFKKCVDTFMSF</sequence>
<dbReference type="WBParaSite" id="SPAL_0001632200.1">
    <property type="protein sequence ID" value="SPAL_0001632200.1"/>
    <property type="gene ID" value="SPAL_0001632200"/>
</dbReference>
<dbReference type="AlphaFoldDB" id="A0A0N5CEN3"/>
<feature type="compositionally biased region" description="Low complexity" evidence="2">
    <location>
        <begin position="1"/>
        <end position="22"/>
    </location>
</feature>
<feature type="region of interest" description="Disordered" evidence="2">
    <location>
        <begin position="1"/>
        <end position="23"/>
    </location>
</feature>
<dbReference type="WBParaSite" id="SPAL_0001632100.1">
    <property type="protein sequence ID" value="SPAL_0001632100.1"/>
    <property type="gene ID" value="SPAL_0001632100"/>
</dbReference>
<protein>
    <submittedName>
        <fullName evidence="4 5">Uncharacterized protein</fullName>
    </submittedName>
</protein>
<proteinExistence type="predicted"/>
<dbReference type="Proteomes" id="UP000046392">
    <property type="component" value="Unplaced"/>
</dbReference>
<evidence type="ECO:0000313" key="5">
    <source>
        <dbReference type="WBParaSite" id="SPAL_0001632200.1"/>
    </source>
</evidence>
<evidence type="ECO:0000313" key="4">
    <source>
        <dbReference type="WBParaSite" id="SPAL_0001632100.1"/>
    </source>
</evidence>
<keyword evidence="1" id="KW-0175">Coiled coil</keyword>
<keyword evidence="3" id="KW-1185">Reference proteome</keyword>
<organism evidence="3 4">
    <name type="scientific">Strongyloides papillosus</name>
    <name type="common">Intestinal threadworm</name>
    <dbReference type="NCBI Taxonomy" id="174720"/>
    <lineage>
        <taxon>Eukaryota</taxon>
        <taxon>Metazoa</taxon>
        <taxon>Ecdysozoa</taxon>
        <taxon>Nematoda</taxon>
        <taxon>Chromadorea</taxon>
        <taxon>Rhabditida</taxon>
        <taxon>Tylenchina</taxon>
        <taxon>Panagrolaimomorpha</taxon>
        <taxon>Strongyloidoidea</taxon>
        <taxon>Strongyloididae</taxon>
        <taxon>Strongyloides</taxon>
    </lineage>
</organism>
<evidence type="ECO:0000313" key="3">
    <source>
        <dbReference type="Proteomes" id="UP000046392"/>
    </source>
</evidence>
<feature type="coiled-coil region" evidence="1">
    <location>
        <begin position="25"/>
        <end position="52"/>
    </location>
</feature>
<evidence type="ECO:0000256" key="1">
    <source>
        <dbReference type="SAM" id="Coils"/>
    </source>
</evidence>
<name>A0A0N5CEN3_STREA</name>